<evidence type="ECO:0000259" key="16">
    <source>
        <dbReference type="PROSITE" id="PS51217"/>
    </source>
</evidence>
<keyword evidence="10" id="KW-0413">Isomerase</keyword>
<evidence type="ECO:0000256" key="2">
    <source>
        <dbReference type="ARBA" id="ARBA00022741"/>
    </source>
</evidence>
<comment type="catalytic activity">
    <reaction evidence="11">
        <text>Couples ATP hydrolysis with the unwinding of duplex DNA by translocating in the 3'-5' direction.</text>
        <dbReference type="EC" id="5.6.2.4"/>
    </reaction>
</comment>
<evidence type="ECO:0000256" key="10">
    <source>
        <dbReference type="ARBA" id="ARBA00023235"/>
    </source>
</evidence>
<keyword evidence="2 14" id="KW-0547">Nucleotide-binding</keyword>
<dbReference type="STRING" id="1294263.JCM21531_4371"/>
<dbReference type="GO" id="GO:0000725">
    <property type="term" value="P:recombinational repair"/>
    <property type="evidence" value="ECO:0007669"/>
    <property type="project" value="TreeGrafter"/>
</dbReference>
<dbReference type="Gene3D" id="1.10.486.10">
    <property type="entry name" value="PCRA, domain 4"/>
    <property type="match status" value="1"/>
</dbReference>
<evidence type="ECO:0000256" key="9">
    <source>
        <dbReference type="ARBA" id="ARBA00023204"/>
    </source>
</evidence>
<keyword evidence="18" id="KW-1185">Reference proteome</keyword>
<dbReference type="PANTHER" id="PTHR11070:SF48">
    <property type="entry name" value="ATP-DEPENDENT HELICASE_NUCLEASE SUBUNIT A"/>
    <property type="match status" value="1"/>
</dbReference>
<dbReference type="InterPro" id="IPR027417">
    <property type="entry name" value="P-loop_NTPase"/>
</dbReference>
<dbReference type="GO" id="GO:0043138">
    <property type="term" value="F:3'-5' DNA helicase activity"/>
    <property type="evidence" value="ECO:0007669"/>
    <property type="project" value="UniProtKB-EC"/>
</dbReference>
<organism evidence="17 18">
    <name type="scientific">Acetivibrio straminisolvens JCM 21531</name>
    <dbReference type="NCBI Taxonomy" id="1294263"/>
    <lineage>
        <taxon>Bacteria</taxon>
        <taxon>Bacillati</taxon>
        <taxon>Bacillota</taxon>
        <taxon>Clostridia</taxon>
        <taxon>Eubacteriales</taxon>
        <taxon>Oscillospiraceae</taxon>
        <taxon>Acetivibrio</taxon>
    </lineage>
</organism>
<evidence type="ECO:0000256" key="11">
    <source>
        <dbReference type="ARBA" id="ARBA00034617"/>
    </source>
</evidence>
<dbReference type="InterPro" id="IPR014017">
    <property type="entry name" value="DNA_helicase_UvrD-like_C"/>
</dbReference>
<dbReference type="AlphaFoldDB" id="W4VC12"/>
<keyword evidence="7 14" id="KW-0067">ATP-binding</keyword>
<feature type="domain" description="UvrD-like helicase ATP-binding" evidence="15">
    <location>
        <begin position="5"/>
        <end position="481"/>
    </location>
</feature>
<dbReference type="GO" id="GO:0006302">
    <property type="term" value="P:double-strand break repair"/>
    <property type="evidence" value="ECO:0007669"/>
    <property type="project" value="InterPro"/>
</dbReference>
<gene>
    <name evidence="17" type="ORF">JCM21531_4371</name>
</gene>
<evidence type="ECO:0000256" key="3">
    <source>
        <dbReference type="ARBA" id="ARBA00022763"/>
    </source>
</evidence>
<dbReference type="PROSITE" id="PS51198">
    <property type="entry name" value="UVRD_HELICASE_ATP_BIND"/>
    <property type="match status" value="1"/>
</dbReference>
<keyword evidence="5 14" id="KW-0347">Helicase</keyword>
<evidence type="ECO:0000256" key="8">
    <source>
        <dbReference type="ARBA" id="ARBA00023125"/>
    </source>
</evidence>
<feature type="binding site" evidence="14">
    <location>
        <begin position="26"/>
        <end position="33"/>
    </location>
    <ligand>
        <name>ATP</name>
        <dbReference type="ChEBI" id="CHEBI:30616"/>
    </ligand>
</feature>
<reference evidence="17" key="1">
    <citation type="journal article" date="2014" name="Genome Announc.">
        <title>Draft Genome Sequence of Clostridium straminisolvens Strain JCM 21531T, Isolated from a Cellulose-Degrading Bacterial Community.</title>
        <authorList>
            <person name="Yuki M."/>
            <person name="Oshima K."/>
            <person name="Suda W."/>
            <person name="Sakamoto M."/>
            <person name="Kitamura K."/>
            <person name="Iida T."/>
            <person name="Hattori M."/>
            <person name="Ohkuma M."/>
        </authorList>
    </citation>
    <scope>NUCLEOTIDE SEQUENCE [LARGE SCALE GENOMIC DNA]</scope>
    <source>
        <strain evidence="17">JCM 21531</strain>
    </source>
</reference>
<evidence type="ECO:0000256" key="7">
    <source>
        <dbReference type="ARBA" id="ARBA00022840"/>
    </source>
</evidence>
<dbReference type="GO" id="GO:0005829">
    <property type="term" value="C:cytosol"/>
    <property type="evidence" value="ECO:0007669"/>
    <property type="project" value="TreeGrafter"/>
</dbReference>
<dbReference type="Gene3D" id="1.10.274.50">
    <property type="match status" value="1"/>
</dbReference>
<dbReference type="FunFam" id="3.40.50.300:FF:001236">
    <property type="entry name" value="ATP-dependent helicase/nuclease subunit A"/>
    <property type="match status" value="1"/>
</dbReference>
<evidence type="ECO:0000256" key="6">
    <source>
        <dbReference type="ARBA" id="ARBA00022839"/>
    </source>
</evidence>
<keyword evidence="6" id="KW-0269">Exonuclease</keyword>
<evidence type="ECO:0000256" key="14">
    <source>
        <dbReference type="PROSITE-ProRule" id="PRU00560"/>
    </source>
</evidence>
<dbReference type="GO" id="GO:0005524">
    <property type="term" value="F:ATP binding"/>
    <property type="evidence" value="ECO:0007669"/>
    <property type="project" value="UniProtKB-UniRule"/>
</dbReference>
<dbReference type="InterPro" id="IPR000212">
    <property type="entry name" value="DNA_helicase_UvrD/REP"/>
</dbReference>
<sequence>MSGKTIWTDEQREAITGNEKNLLVAAAAGAGKTAVLVERIIRKITDEENPVDIDRLLVVTFTNAAATEMRERIGEAISEKLEENPGSANIQRQLTLLGKASITTIHSFCLEVIRSNFQQINIDPGFRIADETESQLMKLEALNEVFEEQYENENTGFFELLECYGGNRDDKELQDMVLNLYNFIQSSPWPGEWLEKMTECMNVPEGTDFGKTLWGRVLLQSVKTELEGLKEMVSRALEILKDALGLEKYQAVYMEDLANIEAMLKLLNEDSDMQWDRTFNALQGIEFAVLPRCGKGVDKDKQEIVKKIRDDVKQSIKRLREKVVTSVSNDINNDMKVLYPKMKCLASLVEQLAGKYAKKKSRKSVVDFNDLEHFCLEILTEKQEDGSILPSKTAILYRERFEEILVDEYQDSNLVQEAIINMISKGDDKSPRVFMVGDVKQSIYRFRQARPELFLDKYNMYFPDKGNPSRKILLFKNFRSRREVVDAINFLFKQIMSVGVGELDYTDTEALNAGAVFDENEREDMTVGGEAELHLIQTDGVDYISAGENEGEEGQKDEGEEEDEEMLDNVQCEARLVGRRILELMKPDENGRYFCIFDKAKEEYRRVEYRDIVILLRTTRNWAEVFADELSVMGIPVFADTGTGFFKTVEVQVMLSLLQIVDNPLQDTPLLSVLRSPIAGFSTDELAELRIADKRALLFDALNKLAESGQTGAARKASAFLENLQKWREMSLYMSTDRLLWQLYNDTGYYSIVGAMPAGEQRQANLRILYERARQFEETSYKGLFNFINFIDKLKSSRGDMGSAKILSENDNVVRIMSIHKSKGLEFPVVIVAGCGKKFNLQDMNKTILLHHELGFGPDVVDHKLRLSWRRWQNRL</sequence>
<comment type="catalytic activity">
    <reaction evidence="13">
        <text>ATP + H2O = ADP + phosphate + H(+)</text>
        <dbReference type="Rhea" id="RHEA:13065"/>
        <dbReference type="ChEBI" id="CHEBI:15377"/>
        <dbReference type="ChEBI" id="CHEBI:15378"/>
        <dbReference type="ChEBI" id="CHEBI:30616"/>
        <dbReference type="ChEBI" id="CHEBI:43474"/>
        <dbReference type="ChEBI" id="CHEBI:456216"/>
        <dbReference type="EC" id="5.6.2.4"/>
    </reaction>
</comment>
<comment type="caution">
    <text evidence="17">The sequence shown here is derived from an EMBL/GenBank/DDBJ whole genome shotgun (WGS) entry which is preliminary data.</text>
</comment>
<dbReference type="InterPro" id="IPR014152">
    <property type="entry name" value="AddA"/>
</dbReference>
<dbReference type="Pfam" id="PF00580">
    <property type="entry name" value="UvrD-helicase"/>
    <property type="match status" value="1"/>
</dbReference>
<dbReference type="GO" id="GO:0003677">
    <property type="term" value="F:DNA binding"/>
    <property type="evidence" value="ECO:0007669"/>
    <property type="project" value="UniProtKB-KW"/>
</dbReference>
<keyword evidence="3" id="KW-0227">DNA damage</keyword>
<dbReference type="PROSITE" id="PS51217">
    <property type="entry name" value="UVRD_HELICASE_CTER"/>
    <property type="match status" value="1"/>
</dbReference>
<evidence type="ECO:0000256" key="13">
    <source>
        <dbReference type="ARBA" id="ARBA00048988"/>
    </source>
</evidence>
<dbReference type="GO" id="GO:0033202">
    <property type="term" value="C:DNA helicase complex"/>
    <property type="evidence" value="ECO:0007669"/>
    <property type="project" value="TreeGrafter"/>
</dbReference>
<dbReference type="EC" id="5.6.2.4" evidence="12"/>
<protein>
    <recommendedName>
        <fullName evidence="12">DNA 3'-5' helicase</fullName>
        <ecNumber evidence="12">5.6.2.4</ecNumber>
    </recommendedName>
</protein>
<dbReference type="GO" id="GO:0004527">
    <property type="term" value="F:exonuclease activity"/>
    <property type="evidence" value="ECO:0007669"/>
    <property type="project" value="UniProtKB-KW"/>
</dbReference>
<evidence type="ECO:0000256" key="4">
    <source>
        <dbReference type="ARBA" id="ARBA00022801"/>
    </source>
</evidence>
<keyword evidence="9" id="KW-0234">DNA repair</keyword>
<keyword evidence="1" id="KW-0540">Nuclease</keyword>
<feature type="domain" description="UvrD-like helicase C-terminal" evidence="16">
    <location>
        <begin position="526"/>
        <end position="824"/>
    </location>
</feature>
<dbReference type="PANTHER" id="PTHR11070">
    <property type="entry name" value="UVRD / RECB / PCRA DNA HELICASE FAMILY MEMBER"/>
    <property type="match status" value="1"/>
</dbReference>
<dbReference type="InterPro" id="IPR014016">
    <property type="entry name" value="UvrD-like_ATP-bd"/>
</dbReference>
<dbReference type="Proteomes" id="UP000019109">
    <property type="component" value="Unassembled WGS sequence"/>
</dbReference>
<dbReference type="Pfam" id="PF13361">
    <property type="entry name" value="UvrD_C"/>
    <property type="match status" value="1"/>
</dbReference>
<accession>W4VC12</accession>
<dbReference type="SUPFAM" id="SSF52540">
    <property type="entry name" value="P-loop containing nucleoside triphosphate hydrolases"/>
    <property type="match status" value="1"/>
</dbReference>
<name>W4VC12_9FIRM</name>
<evidence type="ECO:0000259" key="15">
    <source>
        <dbReference type="PROSITE" id="PS51198"/>
    </source>
</evidence>
<dbReference type="NCBIfam" id="TIGR02785">
    <property type="entry name" value="addA_Gpos"/>
    <property type="match status" value="1"/>
</dbReference>
<evidence type="ECO:0000256" key="12">
    <source>
        <dbReference type="ARBA" id="ARBA00034808"/>
    </source>
</evidence>
<proteinExistence type="predicted"/>
<dbReference type="Gene3D" id="3.40.50.300">
    <property type="entry name" value="P-loop containing nucleotide triphosphate hydrolases"/>
    <property type="match status" value="4"/>
</dbReference>
<evidence type="ECO:0000313" key="17">
    <source>
        <dbReference type="EMBL" id="GAE90736.1"/>
    </source>
</evidence>
<dbReference type="EMBL" id="BAVR01000088">
    <property type="protein sequence ID" value="GAE90736.1"/>
    <property type="molecule type" value="Genomic_DNA"/>
</dbReference>
<dbReference type="CDD" id="cd17932">
    <property type="entry name" value="DEXQc_UvrD"/>
    <property type="match status" value="1"/>
</dbReference>
<evidence type="ECO:0000256" key="1">
    <source>
        <dbReference type="ARBA" id="ARBA00022722"/>
    </source>
</evidence>
<keyword evidence="4 14" id="KW-0378">Hydrolase</keyword>
<evidence type="ECO:0000256" key="5">
    <source>
        <dbReference type="ARBA" id="ARBA00022806"/>
    </source>
</evidence>
<keyword evidence="8" id="KW-0238">DNA-binding</keyword>
<evidence type="ECO:0000313" key="18">
    <source>
        <dbReference type="Proteomes" id="UP000019109"/>
    </source>
</evidence>
<dbReference type="GO" id="GO:0016887">
    <property type="term" value="F:ATP hydrolysis activity"/>
    <property type="evidence" value="ECO:0007669"/>
    <property type="project" value="RHEA"/>
</dbReference>